<feature type="domain" description="F-box/LRR-repeat protein 15/At3g58940/PEG3-like LRR" evidence="1">
    <location>
        <begin position="11"/>
        <end position="78"/>
    </location>
</feature>
<organism evidence="2 3">
    <name type="scientific">Phtheirospermum japonicum</name>
    <dbReference type="NCBI Taxonomy" id="374723"/>
    <lineage>
        <taxon>Eukaryota</taxon>
        <taxon>Viridiplantae</taxon>
        <taxon>Streptophyta</taxon>
        <taxon>Embryophyta</taxon>
        <taxon>Tracheophyta</taxon>
        <taxon>Spermatophyta</taxon>
        <taxon>Magnoliopsida</taxon>
        <taxon>eudicotyledons</taxon>
        <taxon>Gunneridae</taxon>
        <taxon>Pentapetalae</taxon>
        <taxon>asterids</taxon>
        <taxon>lamiids</taxon>
        <taxon>Lamiales</taxon>
        <taxon>Orobanchaceae</taxon>
        <taxon>Orobanchaceae incertae sedis</taxon>
        <taxon>Phtheirospermum</taxon>
    </lineage>
</organism>
<gene>
    <name evidence="2" type="ORF">PHJA_001469400</name>
</gene>
<comment type="caution">
    <text evidence="2">The sequence shown here is derived from an EMBL/GenBank/DDBJ whole genome shotgun (WGS) entry which is preliminary data.</text>
</comment>
<dbReference type="PANTHER" id="PTHR38926">
    <property type="entry name" value="F-BOX DOMAIN CONTAINING PROTEIN, EXPRESSED"/>
    <property type="match status" value="1"/>
</dbReference>
<dbReference type="PANTHER" id="PTHR38926:SF82">
    <property type="entry name" value="F-BOX DOMAIN-CONTAINING PROTEIN"/>
    <property type="match status" value="1"/>
</dbReference>
<dbReference type="Pfam" id="PF24758">
    <property type="entry name" value="LRR_At5g56370"/>
    <property type="match status" value="1"/>
</dbReference>
<evidence type="ECO:0000259" key="1">
    <source>
        <dbReference type="Pfam" id="PF24758"/>
    </source>
</evidence>
<proteinExistence type="predicted"/>
<feature type="non-terminal residue" evidence="2">
    <location>
        <position position="1"/>
    </location>
</feature>
<keyword evidence="3" id="KW-1185">Reference proteome</keyword>
<reference evidence="2" key="1">
    <citation type="submission" date="2020-07" db="EMBL/GenBank/DDBJ databases">
        <title>Ethylene signaling mediates host invasion by parasitic plants.</title>
        <authorList>
            <person name="Yoshida S."/>
        </authorList>
    </citation>
    <scope>NUCLEOTIDE SEQUENCE</scope>
    <source>
        <strain evidence="2">Okayama</strain>
    </source>
</reference>
<name>A0A830C0R5_9LAMI</name>
<sequence length="120" mass="13402">GGSLPETISISCPLLKSLAFNNGGYRFWAVENSRALAIAENMPNLRHLGLTGNALSDEGVKAILDGCPHLESLDLQQCFQVELQGDLDKRCSEWIKDLRHPFDSTAEDVKYKEKKRNTKK</sequence>
<dbReference type="InterPro" id="IPR055411">
    <property type="entry name" value="LRR_FXL15/At3g58940/PEG3-like"/>
</dbReference>
<evidence type="ECO:0000313" key="3">
    <source>
        <dbReference type="Proteomes" id="UP000653305"/>
    </source>
</evidence>
<protein>
    <submittedName>
        <fullName evidence="2">Putative F-box/LRR-repeat protein 21</fullName>
    </submittedName>
</protein>
<dbReference type="InterPro" id="IPR032675">
    <property type="entry name" value="LRR_dom_sf"/>
</dbReference>
<dbReference type="Gene3D" id="3.80.10.10">
    <property type="entry name" value="Ribonuclease Inhibitor"/>
    <property type="match status" value="1"/>
</dbReference>
<evidence type="ECO:0000313" key="2">
    <source>
        <dbReference type="EMBL" id="GFP93250.1"/>
    </source>
</evidence>
<dbReference type="AlphaFoldDB" id="A0A830C0R5"/>
<dbReference type="OrthoDB" id="2095648at2759"/>
<dbReference type="SUPFAM" id="SSF52047">
    <property type="entry name" value="RNI-like"/>
    <property type="match status" value="1"/>
</dbReference>
<dbReference type="Proteomes" id="UP000653305">
    <property type="component" value="Unassembled WGS sequence"/>
</dbReference>
<accession>A0A830C0R5</accession>
<dbReference type="EMBL" id="BMAC01000306">
    <property type="protein sequence ID" value="GFP93250.1"/>
    <property type="molecule type" value="Genomic_DNA"/>
</dbReference>